<feature type="chain" id="PRO_5046852869" evidence="2">
    <location>
        <begin position="25"/>
        <end position="273"/>
    </location>
</feature>
<sequence length="273" mass="28940">MIQTSVFAVLAGASAFFLPHVAAAEDVKYFISFGDSYSQTGFDVTSTQPSAANPLGNPNLPGWTASGGLNWVGFMVTEFNTSLTLSYNFAYGGATVDADLVAPYASTVLSLIDQVDQFGNSIADHPDEAPWTSDNTVVGVWMGVNDVGNSYYTSGVSETLVKVVDAYFEQLQILYDAGVRNFALLTVPPTNLTPLMLAQGEASNALLVSAIDQFNELLESKLADFNQENEGVTSKITDTSVAFNTAVQDPEAFGAPDATCYNGDGVSCVRTTP</sequence>
<dbReference type="InterPro" id="IPR050592">
    <property type="entry name" value="GDSL_lipolytic_enzyme"/>
</dbReference>
<keyword evidence="1 2" id="KW-0732">Signal</keyword>
<dbReference type="PANTHER" id="PTHR45642">
    <property type="entry name" value="GDSL ESTERASE/LIPASE EXL3"/>
    <property type="match status" value="1"/>
</dbReference>
<dbReference type="Gene3D" id="3.40.50.1110">
    <property type="entry name" value="SGNH hydrolase"/>
    <property type="match status" value="1"/>
</dbReference>
<evidence type="ECO:0000313" key="3">
    <source>
        <dbReference type="EMBL" id="KAK7424512.1"/>
    </source>
</evidence>
<proteinExistence type="predicted"/>
<protein>
    <submittedName>
        <fullName evidence="3">Uncharacterized protein</fullName>
    </submittedName>
</protein>
<feature type="signal peptide" evidence="2">
    <location>
        <begin position="1"/>
        <end position="24"/>
    </location>
</feature>
<evidence type="ECO:0000256" key="2">
    <source>
        <dbReference type="SAM" id="SignalP"/>
    </source>
</evidence>
<evidence type="ECO:0000313" key="4">
    <source>
        <dbReference type="Proteomes" id="UP001498476"/>
    </source>
</evidence>
<dbReference type="Pfam" id="PF00657">
    <property type="entry name" value="Lipase_GDSL"/>
    <property type="match status" value="1"/>
</dbReference>
<dbReference type="PANTHER" id="PTHR45642:SF139">
    <property type="entry name" value="SGNH HYDROLASE-TYPE ESTERASE DOMAIN-CONTAINING PROTEIN"/>
    <property type="match status" value="1"/>
</dbReference>
<dbReference type="InterPro" id="IPR036514">
    <property type="entry name" value="SGNH_hydro_sf"/>
</dbReference>
<reference evidence="3 4" key="1">
    <citation type="journal article" date="2025" name="Microbiol. Resour. Announc.">
        <title>Draft genome sequences for Neonectria magnoliae and Neonectria punicea, canker pathogens of Liriodendron tulipifera and Acer saccharum in West Virginia.</title>
        <authorList>
            <person name="Petronek H.M."/>
            <person name="Kasson M.T."/>
            <person name="Metheny A.M."/>
            <person name="Stauder C.M."/>
            <person name="Lovett B."/>
            <person name="Lynch S.C."/>
            <person name="Garnas J.R."/>
            <person name="Kasson L.R."/>
            <person name="Stajich J.E."/>
        </authorList>
    </citation>
    <scope>NUCLEOTIDE SEQUENCE [LARGE SCALE GENOMIC DNA]</scope>
    <source>
        <strain evidence="3 4">NRRL 64653</strain>
    </source>
</reference>
<evidence type="ECO:0000256" key="1">
    <source>
        <dbReference type="ARBA" id="ARBA00022729"/>
    </source>
</evidence>
<comment type="caution">
    <text evidence="3">The sequence shown here is derived from an EMBL/GenBank/DDBJ whole genome shotgun (WGS) entry which is preliminary data.</text>
</comment>
<dbReference type="InterPro" id="IPR001087">
    <property type="entry name" value="GDSL"/>
</dbReference>
<name>A0ABR1HTF8_9HYPO</name>
<dbReference type="CDD" id="cd01846">
    <property type="entry name" value="fatty_acyltransferase_like"/>
    <property type="match status" value="1"/>
</dbReference>
<dbReference type="Proteomes" id="UP001498476">
    <property type="component" value="Unassembled WGS sequence"/>
</dbReference>
<accession>A0ABR1HTF8</accession>
<dbReference type="EMBL" id="JAZAVJ010000004">
    <property type="protein sequence ID" value="KAK7424512.1"/>
    <property type="molecule type" value="Genomic_DNA"/>
</dbReference>
<dbReference type="SUPFAM" id="SSF52266">
    <property type="entry name" value="SGNH hydrolase"/>
    <property type="match status" value="1"/>
</dbReference>
<gene>
    <name evidence="3" type="ORF">QQX98_000477</name>
</gene>
<keyword evidence="4" id="KW-1185">Reference proteome</keyword>
<organism evidence="3 4">
    <name type="scientific">Neonectria punicea</name>
    <dbReference type="NCBI Taxonomy" id="979145"/>
    <lineage>
        <taxon>Eukaryota</taxon>
        <taxon>Fungi</taxon>
        <taxon>Dikarya</taxon>
        <taxon>Ascomycota</taxon>
        <taxon>Pezizomycotina</taxon>
        <taxon>Sordariomycetes</taxon>
        <taxon>Hypocreomycetidae</taxon>
        <taxon>Hypocreales</taxon>
        <taxon>Nectriaceae</taxon>
        <taxon>Neonectria</taxon>
    </lineage>
</organism>